<accession>A0A0L0DRL0</accession>
<dbReference type="RefSeq" id="XP_013753518.1">
    <property type="nucleotide sequence ID" value="XM_013898064.1"/>
</dbReference>
<dbReference type="Gene3D" id="2.60.60.30">
    <property type="entry name" value="sav2460 like domains"/>
    <property type="match status" value="1"/>
</dbReference>
<dbReference type="eggNOG" id="ENOG502SFJX">
    <property type="taxonomic scope" value="Eukaryota"/>
</dbReference>
<evidence type="ECO:0000313" key="2">
    <source>
        <dbReference type="Proteomes" id="UP000054408"/>
    </source>
</evidence>
<evidence type="ECO:0000313" key="1">
    <source>
        <dbReference type="EMBL" id="KNC54930.1"/>
    </source>
</evidence>
<dbReference type="GeneID" id="25568782"/>
<dbReference type="OMA" id="AREGNTH"/>
<dbReference type="OrthoDB" id="4034597at2759"/>
<name>A0A0L0DRL0_THETB</name>
<reference evidence="1 2" key="1">
    <citation type="submission" date="2010-05" db="EMBL/GenBank/DDBJ databases">
        <title>The Genome Sequence of Thecamonas trahens ATCC 50062.</title>
        <authorList>
            <consortium name="The Broad Institute Genome Sequencing Platform"/>
            <person name="Russ C."/>
            <person name="Cuomo C."/>
            <person name="Shea T."/>
            <person name="Young S.K."/>
            <person name="Zeng Q."/>
            <person name="Koehrsen M."/>
            <person name="Haas B."/>
            <person name="Borodovsky M."/>
            <person name="Guigo R."/>
            <person name="Alvarado L."/>
            <person name="Berlin A."/>
            <person name="Bochicchio J."/>
            <person name="Borenstein D."/>
            <person name="Chapman S."/>
            <person name="Chen Z."/>
            <person name="Freedman E."/>
            <person name="Gellesch M."/>
            <person name="Goldberg J."/>
            <person name="Griggs A."/>
            <person name="Gujja S."/>
            <person name="Heilman E."/>
            <person name="Heiman D."/>
            <person name="Hepburn T."/>
            <person name="Howarth C."/>
            <person name="Jen D."/>
            <person name="Larson L."/>
            <person name="Mehta T."/>
            <person name="Park D."/>
            <person name="Pearson M."/>
            <person name="Roberts A."/>
            <person name="Saif S."/>
            <person name="Shenoy N."/>
            <person name="Sisk P."/>
            <person name="Stolte C."/>
            <person name="Sykes S."/>
            <person name="Thomson T."/>
            <person name="Walk T."/>
            <person name="White J."/>
            <person name="Yandava C."/>
            <person name="Burger G."/>
            <person name="Gray M.W."/>
            <person name="Holland P.W.H."/>
            <person name="King N."/>
            <person name="Lang F.B.F."/>
            <person name="Roger A.J."/>
            <person name="Ruiz-Trillo I."/>
            <person name="Lander E."/>
            <person name="Nusbaum C."/>
        </authorList>
    </citation>
    <scope>NUCLEOTIDE SEQUENCE [LARGE SCALE GENOMIC DNA]</scope>
    <source>
        <strain evidence="1 2">ATCC 50062</strain>
    </source>
</reference>
<gene>
    <name evidence="1" type="ORF">AMSG_10594</name>
</gene>
<dbReference type="EMBL" id="GL349492">
    <property type="protein sequence ID" value="KNC54930.1"/>
    <property type="molecule type" value="Genomic_DNA"/>
</dbReference>
<keyword evidence="2" id="KW-1185">Reference proteome</keyword>
<dbReference type="AlphaFoldDB" id="A0A0L0DRL0"/>
<protein>
    <submittedName>
        <fullName evidence="1">Uncharacterized protein</fullName>
    </submittedName>
</protein>
<organism evidence="1 2">
    <name type="scientific">Thecamonas trahens ATCC 50062</name>
    <dbReference type="NCBI Taxonomy" id="461836"/>
    <lineage>
        <taxon>Eukaryota</taxon>
        <taxon>Apusozoa</taxon>
        <taxon>Apusomonadida</taxon>
        <taxon>Apusomonadidae</taxon>
        <taxon>Thecamonas</taxon>
    </lineage>
</organism>
<dbReference type="Proteomes" id="UP000054408">
    <property type="component" value="Unassembled WGS sequence"/>
</dbReference>
<proteinExistence type="predicted"/>
<sequence length="982" mass="104751">MGGVMELDLGLARSCMVPVPLFPTPACEDNGPVVDHLLLLLRTLAEPRELFAANDLLALAMTCKALYRFFAVESDMLLRYCGMIIRGGWPNGFSPLKLYHQTVKAQVDNVHWQRSLLSADFAEKRLTDKLMAITVHVEEGSSNEFWLRQLLKSMAVSRFPTGPQASDVLAALNTVRKLDRASLTDAAVLNAVAAAAAPDADLGADAAAAAASSSSVESDPMPKPNEVLGVLVGVTLAADAATAAASGAPLNKKALAALLPSMAAIEYAVALSGGASVDELKTKWSKPKIALPRPLRAAIVMAMGGMSLTRLMDMFKKPGFYKALFRALHFGVLVGKVVPASAQPTLYMLQALLTERKYPASAAEFAETAWAERVAAPLGKLASARMFEVADAELWSSPTWVEALAGRKLHKPLKNTVDNVLAREGNTHHAWDKLFELGLVTHAQVLANLRTLILLEYPSDNVGAVLSAAADKLKAFDLLKVVAFLQETFTEAYVARLEELVAGVLAGGAEADAEGLVRVQMEPISVRDKKGQVKSIVVHRRVSATFSAAALEPYVAMLRAAANTAAEREVAGGPVYDTAVVINSPELHNPVRTGIPPVIPEYSRTSLWRNEGVVLQQLVHDGETLDVMMPGISWCQAKDGPRIDLDLSIMVYSSSWEFLERCSYQKTTIAGCRHSGDKTSAPFPEGAREDVQITLAELLEGFPTAKYVVIVVFSYSGVAFDAMHDASVFVANPHSTGTGPQGMDVISAARLSGETSVNIAGYITLDREAGTQKFTCLDHSPSSNNRTASASTSLVAQMVSEADKANASQAQLRLINMAAFIAGNLARKVVVVSADGEIEVELTGTALERYEAVLDVLRTSPQIIKPVYRVPQPGAYGESIVVLGGELDDPQLVAHGMGAAQVAVDDGDDDDGTTGRDGTAVVFVNMRSDKNAAKLRKYKVPGTKRAELAMVVEGWDTLKILAKAVDTLTDAADAGPSGPICD</sequence>